<dbReference type="SUPFAM" id="SSF52540">
    <property type="entry name" value="P-loop containing nucleoside triphosphate hydrolases"/>
    <property type="match status" value="1"/>
</dbReference>
<dbReference type="Pfam" id="PF10609">
    <property type="entry name" value="ParA"/>
    <property type="match status" value="1"/>
</dbReference>
<evidence type="ECO:0008006" key="7">
    <source>
        <dbReference type="Google" id="ProtNLM"/>
    </source>
</evidence>
<name>E1YIW7_9BACT</name>
<evidence type="ECO:0000256" key="3">
    <source>
        <dbReference type="ARBA" id="ARBA00022840"/>
    </source>
</evidence>
<evidence type="ECO:0000256" key="2">
    <source>
        <dbReference type="ARBA" id="ARBA00022741"/>
    </source>
</evidence>
<dbReference type="GO" id="GO:0051539">
    <property type="term" value="F:4 iron, 4 sulfur cluster binding"/>
    <property type="evidence" value="ECO:0007669"/>
    <property type="project" value="TreeGrafter"/>
</dbReference>
<reference evidence="6" key="1">
    <citation type="journal article" date="2011" name="Environ. Microbiol.">
        <title>Genomic insights into the metabolic potential of the polycyclic aromatic hydrocarbon degrading sulfate-reducing Deltaproteobacterium N47.</title>
        <authorList>
            <person name="Bergmann F."/>
            <person name="Selesi D."/>
            <person name="Weinmaier T."/>
            <person name="Tischler P."/>
            <person name="Rattei T."/>
            <person name="Meckenstock R.U."/>
        </authorList>
    </citation>
    <scope>NUCLEOTIDE SEQUENCE</scope>
</reference>
<sequence length="270" mass="28935">MFQKKGILSMIRENLREVKHKIIVLGGKGGVGKSMVSVNLAAALVSEGKTVCILDQVYDCPAVPMMAGVPADAKLMVGSNGLLPYEVYPGFKVMSTGLILKSTDVIIWYHDMKRNATEELLAATDYGDLDYLILDIPAGTSSETVNALKYLPDLDGGIVVTVGSKISQNVARKCIYILNKAEIPVIGVVENMGEVHCSACGRSLTPTQSGAGRKMAEDEGVHFIGSIPLSEKISQSLDDGVPIVKSDPDSEEGKEIMKIGKSVIDFCEKK</sequence>
<dbReference type="GO" id="GO:0016226">
    <property type="term" value="P:iron-sulfur cluster assembly"/>
    <property type="evidence" value="ECO:0007669"/>
    <property type="project" value="InterPro"/>
</dbReference>
<dbReference type="GO" id="GO:0140663">
    <property type="term" value="F:ATP-dependent FeS chaperone activity"/>
    <property type="evidence" value="ECO:0007669"/>
    <property type="project" value="InterPro"/>
</dbReference>
<evidence type="ECO:0000256" key="4">
    <source>
        <dbReference type="ARBA" id="ARBA00023004"/>
    </source>
</evidence>
<keyword evidence="5" id="KW-0411">Iron-sulfur</keyword>
<dbReference type="InterPro" id="IPR019591">
    <property type="entry name" value="Mrp/NBP35_ATP-bd"/>
</dbReference>
<proteinExistence type="predicted"/>
<organism evidence="6">
    <name type="scientific">uncultured Desulfobacterium sp</name>
    <dbReference type="NCBI Taxonomy" id="201089"/>
    <lineage>
        <taxon>Bacteria</taxon>
        <taxon>Pseudomonadati</taxon>
        <taxon>Thermodesulfobacteriota</taxon>
        <taxon>Desulfobacteria</taxon>
        <taxon>Desulfobacterales</taxon>
        <taxon>Desulfobacteriaceae</taxon>
        <taxon>Desulfobacterium</taxon>
        <taxon>environmental samples</taxon>
    </lineage>
</organism>
<dbReference type="AlphaFoldDB" id="E1YIW7"/>
<dbReference type="Gene3D" id="3.40.50.300">
    <property type="entry name" value="P-loop containing nucleotide triphosphate hydrolases"/>
    <property type="match status" value="1"/>
</dbReference>
<keyword evidence="2" id="KW-0547">Nucleotide-binding</keyword>
<dbReference type="PANTHER" id="PTHR42961:SF2">
    <property type="entry name" value="IRON-SULFUR PROTEIN NUBPL"/>
    <property type="match status" value="1"/>
</dbReference>
<accession>E1YIW7</accession>
<dbReference type="InterPro" id="IPR044304">
    <property type="entry name" value="NUBPL-like"/>
</dbReference>
<keyword evidence="3" id="KW-0067">ATP-binding</keyword>
<dbReference type="InterPro" id="IPR033756">
    <property type="entry name" value="YlxH/NBP35"/>
</dbReference>
<dbReference type="GO" id="GO:0046872">
    <property type="term" value="F:metal ion binding"/>
    <property type="evidence" value="ECO:0007669"/>
    <property type="project" value="UniProtKB-KW"/>
</dbReference>
<protein>
    <recommendedName>
        <fullName evidence="7">Iron-sulfur cluster carrier protein</fullName>
    </recommendedName>
</protein>
<dbReference type="GO" id="GO:0005524">
    <property type="term" value="F:ATP binding"/>
    <property type="evidence" value="ECO:0007669"/>
    <property type="project" value="UniProtKB-KW"/>
</dbReference>
<evidence type="ECO:0000313" key="6">
    <source>
        <dbReference type="EMBL" id="CBX30511.1"/>
    </source>
</evidence>
<dbReference type="CDD" id="cd02037">
    <property type="entry name" value="Mrp_NBP35"/>
    <property type="match status" value="1"/>
</dbReference>
<dbReference type="EMBL" id="FR695876">
    <property type="protein sequence ID" value="CBX30511.1"/>
    <property type="molecule type" value="Genomic_DNA"/>
</dbReference>
<keyword evidence="4" id="KW-0408">Iron</keyword>
<evidence type="ECO:0000256" key="1">
    <source>
        <dbReference type="ARBA" id="ARBA00022723"/>
    </source>
</evidence>
<dbReference type="InterPro" id="IPR027417">
    <property type="entry name" value="P-loop_NTPase"/>
</dbReference>
<dbReference type="PANTHER" id="PTHR42961">
    <property type="entry name" value="IRON-SULFUR PROTEIN NUBPL"/>
    <property type="match status" value="1"/>
</dbReference>
<gene>
    <name evidence="6" type="ORF">N47_K27510</name>
</gene>
<keyword evidence="1" id="KW-0479">Metal-binding</keyword>
<evidence type="ECO:0000256" key="5">
    <source>
        <dbReference type="ARBA" id="ARBA00023014"/>
    </source>
</evidence>